<dbReference type="PANTHER" id="PTHR34289">
    <property type="entry name" value="PROTEIN, PUTATIVE (DUF819)-RELATED"/>
    <property type="match status" value="1"/>
</dbReference>
<feature type="transmembrane region" description="Helical" evidence="1">
    <location>
        <begin position="315"/>
        <end position="335"/>
    </location>
</feature>
<feature type="transmembrane region" description="Helical" evidence="1">
    <location>
        <begin position="260"/>
        <end position="279"/>
    </location>
</feature>
<keyword evidence="1" id="KW-1133">Transmembrane helix</keyword>
<feature type="transmembrane region" description="Helical" evidence="1">
    <location>
        <begin position="117"/>
        <end position="137"/>
    </location>
</feature>
<feature type="transmembrane region" description="Helical" evidence="1">
    <location>
        <begin position="204"/>
        <end position="223"/>
    </location>
</feature>
<dbReference type="AlphaFoldDB" id="A0AAX1MZM6"/>
<evidence type="ECO:0000313" key="2">
    <source>
        <dbReference type="EMBL" id="QWG00778.1"/>
    </source>
</evidence>
<gene>
    <name evidence="2" type="ORF">KMW28_14075</name>
</gene>
<feature type="transmembrane region" description="Helical" evidence="1">
    <location>
        <begin position="229"/>
        <end position="248"/>
    </location>
</feature>
<feature type="transmembrane region" description="Helical" evidence="1">
    <location>
        <begin position="143"/>
        <end position="163"/>
    </location>
</feature>
<dbReference type="Proteomes" id="UP000678679">
    <property type="component" value="Chromosome 1"/>
</dbReference>
<feature type="transmembrane region" description="Helical" evidence="1">
    <location>
        <begin position="285"/>
        <end position="303"/>
    </location>
</feature>
<protein>
    <submittedName>
        <fullName evidence="2">DUF819 family protein</fullName>
    </submittedName>
</protein>
<dbReference type="RefSeq" id="WP_215585750.1">
    <property type="nucleotide sequence ID" value="NZ_CP076132.1"/>
</dbReference>
<feature type="transmembrane region" description="Helical" evidence="1">
    <location>
        <begin position="341"/>
        <end position="366"/>
    </location>
</feature>
<feature type="transmembrane region" description="Helical" evidence="1">
    <location>
        <begin position="54"/>
        <end position="77"/>
    </location>
</feature>
<dbReference type="KEGG" id="fya:KMW28_14075"/>
<sequence>MIQIIIMLLVPLMLILGTKKFPLLEKIGTVIIAYAIGILWGNSGLPLHENNSKTLIEVAVPLSIGLILISSNILLWLKEARTTILSFIFCTLGITSGAIIAFFLFQNQIDDTHIISGMSIGLYTGGTPNMSAIGVALKADEDSFILMNTADMLLGGIWMLYLISIAKKIFGKFLPSFSSDQLKSNQIANNVAYTHPKLLSILKALGVVVLNLGVCVGISILLFDKMDEIFIILGVTTLCLLASNIRSIRTIEGSYIVGEYFILLFCLGLGSLSNFNQLIESGGSFLAFTFTVMSIGITIHFILSKLFKIDTDTFLVTSTACLYGPAFVGPIAKALKNKHVVVSGMTAGALGYAIANYWGIFIAEILKNLF</sequence>
<evidence type="ECO:0000256" key="1">
    <source>
        <dbReference type="SAM" id="Phobius"/>
    </source>
</evidence>
<feature type="transmembrane region" description="Helical" evidence="1">
    <location>
        <begin position="27"/>
        <end position="47"/>
    </location>
</feature>
<organism evidence="2 3">
    <name type="scientific">Flammeovirga yaeyamensis</name>
    <dbReference type="NCBI Taxonomy" id="367791"/>
    <lineage>
        <taxon>Bacteria</taxon>
        <taxon>Pseudomonadati</taxon>
        <taxon>Bacteroidota</taxon>
        <taxon>Cytophagia</taxon>
        <taxon>Cytophagales</taxon>
        <taxon>Flammeovirgaceae</taxon>
        <taxon>Flammeovirga</taxon>
    </lineage>
</organism>
<feature type="transmembrane region" description="Helical" evidence="1">
    <location>
        <begin position="83"/>
        <end position="105"/>
    </location>
</feature>
<reference evidence="2 3" key="1">
    <citation type="submission" date="2021-05" db="EMBL/GenBank/DDBJ databases">
        <title>Comparative genomic studies on the polysaccharide-degrading batcterial strains of the Flammeovirga genus.</title>
        <authorList>
            <person name="Zewei F."/>
            <person name="Zheng Z."/>
            <person name="Yu L."/>
            <person name="Ruyue G."/>
            <person name="Yanhong M."/>
            <person name="Yuanyuan C."/>
            <person name="Jingyan G."/>
            <person name="Wenjun H."/>
        </authorList>
    </citation>
    <scope>NUCLEOTIDE SEQUENCE [LARGE SCALE GENOMIC DNA]</scope>
    <source>
        <strain evidence="2 3">NBRC:100898</strain>
    </source>
</reference>
<dbReference type="PANTHER" id="PTHR34289:SF8">
    <property type="entry name" value="DUF819 DOMAIN-CONTAINING PROTEIN"/>
    <property type="match status" value="1"/>
</dbReference>
<dbReference type="InterPro" id="IPR008537">
    <property type="entry name" value="DUF819"/>
</dbReference>
<keyword evidence="3" id="KW-1185">Reference proteome</keyword>
<proteinExistence type="predicted"/>
<evidence type="ECO:0000313" key="3">
    <source>
        <dbReference type="Proteomes" id="UP000678679"/>
    </source>
</evidence>
<dbReference type="Pfam" id="PF05684">
    <property type="entry name" value="DUF819"/>
    <property type="match status" value="1"/>
</dbReference>
<dbReference type="EMBL" id="CP076132">
    <property type="protein sequence ID" value="QWG00778.1"/>
    <property type="molecule type" value="Genomic_DNA"/>
</dbReference>
<name>A0AAX1MZM6_9BACT</name>
<keyword evidence="1" id="KW-0472">Membrane</keyword>
<accession>A0AAX1MZM6</accession>
<keyword evidence="1" id="KW-0812">Transmembrane</keyword>